<gene>
    <name evidence="4" type="ORF">ELQ94_07850</name>
</gene>
<protein>
    <submittedName>
        <fullName evidence="4">D-alanyl-D-alanine carboxypeptidase/D-alanyl-D-alanine-endopeptidase</fullName>
    </submittedName>
</protein>
<comment type="caution">
    <text evidence="4">The sequence shown here is derived from an EMBL/GenBank/DDBJ whole genome shotgun (WGS) entry which is preliminary data.</text>
</comment>
<keyword evidence="4" id="KW-0645">Protease</keyword>
<dbReference type="PRINTS" id="PR00922">
    <property type="entry name" value="DADACBPTASE3"/>
</dbReference>
<evidence type="ECO:0000256" key="3">
    <source>
        <dbReference type="SAM" id="SignalP"/>
    </source>
</evidence>
<dbReference type="Gene3D" id="3.40.710.10">
    <property type="entry name" value="DD-peptidase/beta-lactamase superfamily"/>
    <property type="match status" value="2"/>
</dbReference>
<dbReference type="GO" id="GO:0006508">
    <property type="term" value="P:proteolysis"/>
    <property type="evidence" value="ECO:0007669"/>
    <property type="project" value="InterPro"/>
</dbReference>
<dbReference type="SUPFAM" id="SSF56601">
    <property type="entry name" value="beta-lactamase/transpeptidase-like"/>
    <property type="match status" value="1"/>
</dbReference>
<comment type="similarity">
    <text evidence="1">Belongs to the peptidase S13 family.</text>
</comment>
<dbReference type="InterPro" id="IPR000667">
    <property type="entry name" value="Peptidase_S13"/>
</dbReference>
<keyword evidence="4" id="KW-0121">Carboxypeptidase</keyword>
<dbReference type="OrthoDB" id="56883at2"/>
<dbReference type="AlphaFoldDB" id="A0A3S0XC99"/>
<evidence type="ECO:0000256" key="1">
    <source>
        <dbReference type="ARBA" id="ARBA00006096"/>
    </source>
</evidence>
<name>A0A3S0XC99_9MICO</name>
<evidence type="ECO:0000313" key="5">
    <source>
        <dbReference type="Proteomes" id="UP000274909"/>
    </source>
</evidence>
<evidence type="ECO:0000256" key="2">
    <source>
        <dbReference type="ARBA" id="ARBA00022801"/>
    </source>
</evidence>
<dbReference type="PANTHER" id="PTHR30023:SF0">
    <property type="entry name" value="PENICILLIN-SENSITIVE CARBOXYPEPTIDASE A"/>
    <property type="match status" value="1"/>
</dbReference>
<proteinExistence type="inferred from homology"/>
<dbReference type="PANTHER" id="PTHR30023">
    <property type="entry name" value="D-ALANYL-D-ALANINE CARBOXYPEPTIDASE"/>
    <property type="match status" value="1"/>
</dbReference>
<dbReference type="InterPro" id="IPR012338">
    <property type="entry name" value="Beta-lactam/transpept-like"/>
</dbReference>
<feature type="chain" id="PRO_5018618843" evidence="3">
    <location>
        <begin position="28"/>
        <end position="455"/>
    </location>
</feature>
<feature type="signal peptide" evidence="3">
    <location>
        <begin position="1"/>
        <end position="27"/>
    </location>
</feature>
<dbReference type="GO" id="GO:0000270">
    <property type="term" value="P:peptidoglycan metabolic process"/>
    <property type="evidence" value="ECO:0007669"/>
    <property type="project" value="TreeGrafter"/>
</dbReference>
<keyword evidence="3" id="KW-0732">Signal</keyword>
<sequence length="455" mass="46568">MVAAALAAVLVGASVLSLGAVATTATAAPVVTPTPTPTPTEDPRIVADDPVPATAPRMCSVADAAADPRLATLQAQVRNADTGEILFDRSGDTPARTASTFKVITSAAALAVFGADRTFETRVVAGDEPGTIVLVGGGDITLSRMPTGEESVYTDAAHLDDLAAKTTVALTAAGETTAVSRLVIDSSLFGTDDWRPDWNPNSPAEGYQTRVTALQVDGDREDPTRTGSPRGTDPVARTAEAFAKYFPGATVETGTASVGADELASVSSPTVASLIHDSLLESDNMIAEALARLVSIELGAGNTFASLQQAIPEALAEYGIPTDGIVVADGSGLSTANAVPPSYLTRLFGLVEDGVGELEAIEAGLPVAGETGTLDEDRRFTGDNEAARGHVFAKTGYILSAYTLSGIIEAADGSTLVFTIYALGTVGETLPWTTVEGVDALTTAFFRCGDSLSNA</sequence>
<reference evidence="4 5" key="1">
    <citation type="submission" date="2018-12" db="EMBL/GenBank/DDBJ databases">
        <authorList>
            <person name="Li F."/>
        </authorList>
    </citation>
    <scope>NUCLEOTIDE SEQUENCE [LARGE SCALE GENOMIC DNA]</scope>
    <source>
        <strain evidence="4 5">EGI 6500705</strain>
    </source>
</reference>
<evidence type="ECO:0000313" key="4">
    <source>
        <dbReference type="EMBL" id="RUR02053.1"/>
    </source>
</evidence>
<dbReference type="EMBL" id="RZGZ01000002">
    <property type="protein sequence ID" value="RUR02053.1"/>
    <property type="molecule type" value="Genomic_DNA"/>
</dbReference>
<organism evidence="4 5">
    <name type="scientific">Labedella endophytica</name>
    <dbReference type="NCBI Taxonomy" id="1523160"/>
    <lineage>
        <taxon>Bacteria</taxon>
        <taxon>Bacillati</taxon>
        <taxon>Actinomycetota</taxon>
        <taxon>Actinomycetes</taxon>
        <taxon>Micrococcales</taxon>
        <taxon>Microbacteriaceae</taxon>
        <taxon>Labedella</taxon>
    </lineage>
</organism>
<dbReference type="Pfam" id="PF02113">
    <property type="entry name" value="Peptidase_S13"/>
    <property type="match status" value="2"/>
</dbReference>
<accession>A0A3S0XC99</accession>
<dbReference type="Proteomes" id="UP000274909">
    <property type="component" value="Unassembled WGS sequence"/>
</dbReference>
<keyword evidence="5" id="KW-1185">Reference proteome</keyword>
<dbReference type="GO" id="GO:0004185">
    <property type="term" value="F:serine-type carboxypeptidase activity"/>
    <property type="evidence" value="ECO:0007669"/>
    <property type="project" value="InterPro"/>
</dbReference>
<keyword evidence="2" id="KW-0378">Hydrolase</keyword>